<keyword evidence="3 5" id="KW-0689">Ribosomal protein</keyword>
<evidence type="ECO:0000256" key="3">
    <source>
        <dbReference type="ARBA" id="ARBA00022980"/>
    </source>
</evidence>
<feature type="domain" description="Large ribosomal subunit protein bL25 L25" evidence="6">
    <location>
        <begin position="2"/>
        <end position="87"/>
    </location>
</feature>
<dbReference type="Gene3D" id="2.170.120.20">
    <property type="entry name" value="Ribosomal protein L25, beta domain"/>
    <property type="match status" value="1"/>
</dbReference>
<evidence type="ECO:0000259" key="7">
    <source>
        <dbReference type="Pfam" id="PF14693"/>
    </source>
</evidence>
<evidence type="ECO:0000313" key="8">
    <source>
        <dbReference type="EMBL" id="ASQ29793.1"/>
    </source>
</evidence>
<keyword evidence="1 5" id="KW-0699">rRNA-binding</keyword>
<sequence length="178" mass="19590">MLEGIVRESIGRKASKALKRDGYLIANIYGKGLENINAAFKLNDFIREVKKKEKLSFDVKVGSQTLNVVVVDYQKDPVTSQLKHVDLKVAQKGVVSKYMIPIKIVGTAIGLKNKGVLIQSKRRVKVKCAAENLPDFFELDVSKLDVGDALLIRDIKVPAGVTMVDADRIAVVGVEKAR</sequence>
<reference evidence="8 9" key="1">
    <citation type="submission" date="2017-07" db="EMBL/GenBank/DDBJ databases">
        <title>Analysis of two Campylobacter avium genomes and identification of a novel hippuricase gene.</title>
        <authorList>
            <person name="Miller W.G."/>
            <person name="Chapman M.H."/>
            <person name="Yee E."/>
            <person name="Revez J."/>
            <person name="Bono J.L."/>
            <person name="Rossi M."/>
        </authorList>
    </citation>
    <scope>NUCLEOTIDE SEQUENCE [LARGE SCALE GENOMIC DNA]</scope>
    <source>
        <strain evidence="8 9">LMG 24591</strain>
    </source>
</reference>
<dbReference type="PANTHER" id="PTHR33284:SF1">
    <property type="entry name" value="RIBOSOMAL PROTEIN L25_GLN-TRNA SYNTHETASE, ANTI-CODON-BINDING DOMAIN-CONTAINING PROTEIN"/>
    <property type="match status" value="1"/>
</dbReference>
<dbReference type="Pfam" id="PF01386">
    <property type="entry name" value="Ribosomal_L25p"/>
    <property type="match status" value="1"/>
</dbReference>
<dbReference type="EMBL" id="CP022347">
    <property type="protein sequence ID" value="ASQ29793.1"/>
    <property type="molecule type" value="Genomic_DNA"/>
</dbReference>
<dbReference type="InterPro" id="IPR037121">
    <property type="entry name" value="Ribosomal_bL25_C"/>
</dbReference>
<dbReference type="RefSeq" id="WP_094324588.1">
    <property type="nucleotide sequence ID" value="NZ_CP022347.1"/>
</dbReference>
<dbReference type="NCBIfam" id="NF004129">
    <property type="entry name" value="PRK05618.1-4"/>
    <property type="match status" value="1"/>
</dbReference>
<evidence type="ECO:0000256" key="4">
    <source>
        <dbReference type="ARBA" id="ARBA00023274"/>
    </source>
</evidence>
<dbReference type="PANTHER" id="PTHR33284">
    <property type="entry name" value="RIBOSOMAL PROTEIN L25/GLN-TRNA SYNTHETASE, ANTI-CODON-BINDING DOMAIN-CONTAINING PROTEIN"/>
    <property type="match status" value="1"/>
</dbReference>
<comment type="function">
    <text evidence="5">This is one of the proteins that binds to the 5S RNA in the ribosome where it forms part of the central protuberance.</text>
</comment>
<evidence type="ECO:0000259" key="6">
    <source>
        <dbReference type="Pfam" id="PF01386"/>
    </source>
</evidence>
<dbReference type="GO" id="GO:0003735">
    <property type="term" value="F:structural constituent of ribosome"/>
    <property type="evidence" value="ECO:0007669"/>
    <property type="project" value="InterPro"/>
</dbReference>
<keyword evidence="2 5" id="KW-0694">RNA-binding</keyword>
<dbReference type="OrthoDB" id="5339138at2"/>
<evidence type="ECO:0000256" key="2">
    <source>
        <dbReference type="ARBA" id="ARBA00022884"/>
    </source>
</evidence>
<dbReference type="HAMAP" id="MF_01334">
    <property type="entry name" value="Ribosomal_bL25_CTC"/>
    <property type="match status" value="1"/>
</dbReference>
<organism evidence="8 9">
    <name type="scientific">Campylobacter avium LMG 24591</name>
    <dbReference type="NCBI Taxonomy" id="522484"/>
    <lineage>
        <taxon>Bacteria</taxon>
        <taxon>Pseudomonadati</taxon>
        <taxon>Campylobacterota</taxon>
        <taxon>Epsilonproteobacteria</taxon>
        <taxon>Campylobacterales</taxon>
        <taxon>Campylobacteraceae</taxon>
        <taxon>Campylobacter</taxon>
    </lineage>
</organism>
<dbReference type="GO" id="GO:0022625">
    <property type="term" value="C:cytosolic large ribosomal subunit"/>
    <property type="evidence" value="ECO:0007669"/>
    <property type="project" value="TreeGrafter"/>
</dbReference>
<protein>
    <recommendedName>
        <fullName evidence="5">Large ribosomal subunit protein bL25</fullName>
    </recommendedName>
    <alternativeName>
        <fullName evidence="5">General stress protein CTC</fullName>
    </alternativeName>
</protein>
<keyword evidence="9" id="KW-1185">Reference proteome</keyword>
<dbReference type="InterPro" id="IPR020930">
    <property type="entry name" value="Ribosomal_uL5_bac-type"/>
</dbReference>
<dbReference type="Proteomes" id="UP000201169">
    <property type="component" value="Chromosome"/>
</dbReference>
<accession>A0A222MV20</accession>
<comment type="similarity">
    <text evidence="5">Belongs to the bacterial ribosomal protein bL25 family. CTC subfamily.</text>
</comment>
<dbReference type="Gene3D" id="2.40.240.10">
    <property type="entry name" value="Ribosomal Protein L25, Chain P"/>
    <property type="match status" value="1"/>
</dbReference>
<dbReference type="InterPro" id="IPR001021">
    <property type="entry name" value="Ribosomal_bL25_long"/>
</dbReference>
<proteinExistence type="inferred from homology"/>
<dbReference type="KEGG" id="cavi:CAV_0121"/>
<dbReference type="SUPFAM" id="SSF50715">
    <property type="entry name" value="Ribosomal protein L25-like"/>
    <property type="match status" value="1"/>
</dbReference>
<dbReference type="InterPro" id="IPR029751">
    <property type="entry name" value="Ribosomal_L25_dom"/>
</dbReference>
<name>A0A222MV20_9BACT</name>
<gene>
    <name evidence="5 8" type="primary">rplY</name>
    <name evidence="5" type="synonym">ctc</name>
    <name evidence="8" type="ORF">CAV_0121</name>
</gene>
<dbReference type="InterPro" id="IPR020057">
    <property type="entry name" value="Ribosomal_bL25_b-dom"/>
</dbReference>
<dbReference type="GO" id="GO:0008097">
    <property type="term" value="F:5S rRNA binding"/>
    <property type="evidence" value="ECO:0007669"/>
    <property type="project" value="InterPro"/>
</dbReference>
<evidence type="ECO:0000256" key="1">
    <source>
        <dbReference type="ARBA" id="ARBA00022730"/>
    </source>
</evidence>
<comment type="subunit">
    <text evidence="5">Part of the 50S ribosomal subunit; part of the 5S rRNA/L5/L18/L25 subcomplex. Contacts the 5S rRNA. Binds to the 5S rRNA independently of L5 and L18.</text>
</comment>
<evidence type="ECO:0000313" key="9">
    <source>
        <dbReference type="Proteomes" id="UP000201169"/>
    </source>
</evidence>
<feature type="domain" description="Large ribosomal subunit protein bL25 beta" evidence="7">
    <location>
        <begin position="98"/>
        <end position="177"/>
    </location>
</feature>
<keyword evidence="4 5" id="KW-0687">Ribonucleoprotein</keyword>
<dbReference type="InterPro" id="IPR011035">
    <property type="entry name" value="Ribosomal_bL25/Gln-tRNA_synth"/>
</dbReference>
<dbReference type="AlphaFoldDB" id="A0A222MV20"/>
<dbReference type="GO" id="GO:0006412">
    <property type="term" value="P:translation"/>
    <property type="evidence" value="ECO:0007669"/>
    <property type="project" value="UniProtKB-UniRule"/>
</dbReference>
<dbReference type="Pfam" id="PF14693">
    <property type="entry name" value="Ribosomal_TL5_C"/>
    <property type="match status" value="1"/>
</dbReference>
<dbReference type="NCBIfam" id="TIGR00731">
    <property type="entry name" value="bL25_bact_ctc"/>
    <property type="match status" value="1"/>
</dbReference>
<dbReference type="CDD" id="cd00495">
    <property type="entry name" value="Ribosomal_L25_TL5_CTC"/>
    <property type="match status" value="1"/>
</dbReference>
<evidence type="ECO:0000256" key="5">
    <source>
        <dbReference type="HAMAP-Rule" id="MF_01334"/>
    </source>
</evidence>
<dbReference type="InterPro" id="IPR020056">
    <property type="entry name" value="Rbsml_bL25/Gln-tRNA_synth_N"/>
</dbReference>